<gene>
    <name evidence="3" type="ORF">ACHAXA_005594</name>
</gene>
<dbReference type="AlphaFoldDB" id="A0ABD3SGL0"/>
<evidence type="ECO:0000313" key="4">
    <source>
        <dbReference type="Proteomes" id="UP001530377"/>
    </source>
</evidence>
<accession>A0ABD3SGL0</accession>
<feature type="region of interest" description="Disordered" evidence="1">
    <location>
        <begin position="1"/>
        <end position="27"/>
    </location>
</feature>
<dbReference type="Proteomes" id="UP001530377">
    <property type="component" value="Unassembled WGS sequence"/>
</dbReference>
<evidence type="ECO:0000256" key="2">
    <source>
        <dbReference type="SAM" id="Phobius"/>
    </source>
</evidence>
<feature type="region of interest" description="Disordered" evidence="1">
    <location>
        <begin position="73"/>
        <end position="118"/>
    </location>
</feature>
<comment type="caution">
    <text evidence="3">The sequence shown here is derived from an EMBL/GenBank/DDBJ whole genome shotgun (WGS) entry which is preliminary data.</text>
</comment>
<dbReference type="EMBL" id="JALLPB020000033">
    <property type="protein sequence ID" value="KAL3823613.1"/>
    <property type="molecule type" value="Genomic_DNA"/>
</dbReference>
<protein>
    <submittedName>
        <fullName evidence="3">Uncharacterized protein</fullName>
    </submittedName>
</protein>
<feature type="compositionally biased region" description="Basic and acidic residues" evidence="1">
    <location>
        <begin position="79"/>
        <end position="90"/>
    </location>
</feature>
<organism evidence="3 4">
    <name type="scientific">Cyclostephanos tholiformis</name>
    <dbReference type="NCBI Taxonomy" id="382380"/>
    <lineage>
        <taxon>Eukaryota</taxon>
        <taxon>Sar</taxon>
        <taxon>Stramenopiles</taxon>
        <taxon>Ochrophyta</taxon>
        <taxon>Bacillariophyta</taxon>
        <taxon>Coscinodiscophyceae</taxon>
        <taxon>Thalassiosirophycidae</taxon>
        <taxon>Stephanodiscales</taxon>
        <taxon>Stephanodiscaceae</taxon>
        <taxon>Cyclostephanos</taxon>
    </lineage>
</organism>
<keyword evidence="2" id="KW-0472">Membrane</keyword>
<feature type="compositionally biased region" description="Low complexity" evidence="1">
    <location>
        <begin position="9"/>
        <end position="23"/>
    </location>
</feature>
<keyword evidence="4" id="KW-1185">Reference proteome</keyword>
<name>A0ABD3SGL0_9STRA</name>
<feature type="compositionally biased region" description="Basic residues" evidence="1">
    <location>
        <begin position="109"/>
        <end position="118"/>
    </location>
</feature>
<reference evidence="3 4" key="1">
    <citation type="submission" date="2024-10" db="EMBL/GenBank/DDBJ databases">
        <title>Updated reference genomes for cyclostephanoid diatoms.</title>
        <authorList>
            <person name="Roberts W.R."/>
            <person name="Alverson A.J."/>
        </authorList>
    </citation>
    <scope>NUCLEOTIDE SEQUENCE [LARGE SCALE GENOMIC DNA]</scope>
    <source>
        <strain evidence="3 4">AJA228-03</strain>
    </source>
</reference>
<evidence type="ECO:0000256" key="1">
    <source>
        <dbReference type="SAM" id="MobiDB-lite"/>
    </source>
</evidence>
<proteinExistence type="predicted"/>
<keyword evidence="2" id="KW-1133">Transmembrane helix</keyword>
<feature type="transmembrane region" description="Helical" evidence="2">
    <location>
        <begin position="45"/>
        <end position="63"/>
    </location>
</feature>
<sequence length="118" mass="13048">MYHALSSIHETPSNESPHESSNNTEERACIQRQMTVMELKLDDPILVALLVGVAVIVVGLLIMKSYKSRAIANQRNKKVKYEPPPKDSPKLKKKIATGIGSVQTPSGRRSARLARKSL</sequence>
<keyword evidence="2" id="KW-0812">Transmembrane</keyword>
<evidence type="ECO:0000313" key="3">
    <source>
        <dbReference type="EMBL" id="KAL3823613.1"/>
    </source>
</evidence>